<keyword evidence="2" id="KW-1185">Reference proteome</keyword>
<protein>
    <submittedName>
        <fullName evidence="1">Uncharacterized protein</fullName>
    </submittedName>
</protein>
<organism evidence="1 2">
    <name type="scientific">Adonisia turfae CCMR0081</name>
    <dbReference type="NCBI Taxonomy" id="2292702"/>
    <lineage>
        <taxon>Bacteria</taxon>
        <taxon>Bacillati</taxon>
        <taxon>Cyanobacteriota</taxon>
        <taxon>Adonisia</taxon>
        <taxon>Adonisia turfae</taxon>
    </lineage>
</organism>
<evidence type="ECO:0000313" key="1">
    <source>
        <dbReference type="EMBL" id="NEZ54971.1"/>
    </source>
</evidence>
<proteinExistence type="predicted"/>
<sequence length="107" mass="11553">MDILLSAQLSVFDAPIIVDSTPIPPTPKPEPVQAEYSPGDLVVPKAREGHPVPLFPDQVCEVVRFGQSLGRDRAFCVPVKWKSRGVPAFPCDPLDLLLLAPARGGEL</sequence>
<name>A0A6M0RH81_9CYAN</name>
<evidence type="ECO:0000313" key="2">
    <source>
        <dbReference type="Proteomes" id="UP000481033"/>
    </source>
</evidence>
<dbReference type="EMBL" id="QXHD01000004">
    <property type="protein sequence ID" value="NEZ54971.1"/>
    <property type="molecule type" value="Genomic_DNA"/>
</dbReference>
<gene>
    <name evidence="1" type="ORF">DXZ20_04545</name>
</gene>
<dbReference type="AlphaFoldDB" id="A0A6M0RH81"/>
<dbReference type="Proteomes" id="UP000481033">
    <property type="component" value="Unassembled WGS sequence"/>
</dbReference>
<accession>A0A6M0RH81</accession>
<reference evidence="1 2" key="1">
    <citation type="journal article" date="2020" name="Microb. Ecol.">
        <title>Ecogenomics of the Marine Benthic Filamentous Cyanobacterium Adonisia.</title>
        <authorList>
            <person name="Walter J.M."/>
            <person name="Coutinho F.H."/>
            <person name="Leomil L."/>
            <person name="Hargreaves P.I."/>
            <person name="Campeao M.E."/>
            <person name="Vieira V.V."/>
            <person name="Silva B.S."/>
            <person name="Fistarol G.O."/>
            <person name="Salomon P.S."/>
            <person name="Sawabe T."/>
            <person name="Mino S."/>
            <person name="Hosokawa M."/>
            <person name="Miyashita H."/>
            <person name="Maruyama F."/>
            <person name="van Verk M.C."/>
            <person name="Dutilh B.E."/>
            <person name="Thompson C.C."/>
            <person name="Thompson F.L."/>
        </authorList>
    </citation>
    <scope>NUCLEOTIDE SEQUENCE [LARGE SCALE GENOMIC DNA]</scope>
    <source>
        <strain evidence="1 2">CCMR0081</strain>
    </source>
</reference>
<comment type="caution">
    <text evidence="1">The sequence shown here is derived from an EMBL/GenBank/DDBJ whole genome shotgun (WGS) entry which is preliminary data.</text>
</comment>